<evidence type="ECO:0000313" key="1">
    <source>
        <dbReference type="EMBL" id="CAJ1373550.1"/>
    </source>
</evidence>
<gene>
    <name evidence="1" type="ORF">EVOR1521_LOCUS3332</name>
</gene>
<keyword evidence="2" id="KW-1185">Reference proteome</keyword>
<organism evidence="1 2">
    <name type="scientific">Effrenium voratum</name>
    <dbReference type="NCBI Taxonomy" id="2562239"/>
    <lineage>
        <taxon>Eukaryota</taxon>
        <taxon>Sar</taxon>
        <taxon>Alveolata</taxon>
        <taxon>Dinophyceae</taxon>
        <taxon>Suessiales</taxon>
        <taxon>Symbiodiniaceae</taxon>
        <taxon>Effrenium</taxon>
    </lineage>
</organism>
<dbReference type="Pfam" id="PF01344">
    <property type="entry name" value="Kelch_1"/>
    <property type="match status" value="1"/>
</dbReference>
<evidence type="ECO:0000313" key="2">
    <source>
        <dbReference type="Proteomes" id="UP001178507"/>
    </source>
</evidence>
<proteinExistence type="predicted"/>
<dbReference type="EMBL" id="CAUJNA010000202">
    <property type="protein sequence ID" value="CAJ1373550.1"/>
    <property type="molecule type" value="Genomic_DNA"/>
</dbReference>
<sequence>MRRASRVSGSWRDMSLDEALAIGFPAICRCAGYWPSQRLVTCARWLRELLPAALDALKTNREGLVLVVGGHQGRGFGPHEPLARAEIWPSGACAGPRQGRSHSACCALQGAVYVLGGRDAAEQTLTSAWV</sequence>
<dbReference type="SUPFAM" id="SSF117281">
    <property type="entry name" value="Kelch motif"/>
    <property type="match status" value="1"/>
</dbReference>
<dbReference type="InterPro" id="IPR015915">
    <property type="entry name" value="Kelch-typ_b-propeller"/>
</dbReference>
<dbReference type="AlphaFoldDB" id="A0AA36HQM7"/>
<dbReference type="Proteomes" id="UP001178507">
    <property type="component" value="Unassembled WGS sequence"/>
</dbReference>
<comment type="caution">
    <text evidence="1">The sequence shown here is derived from an EMBL/GenBank/DDBJ whole genome shotgun (WGS) entry which is preliminary data.</text>
</comment>
<accession>A0AA36HQM7</accession>
<protein>
    <submittedName>
        <fullName evidence="1">Uncharacterized protein</fullName>
    </submittedName>
</protein>
<reference evidence="1" key="1">
    <citation type="submission" date="2023-08" db="EMBL/GenBank/DDBJ databases">
        <authorList>
            <person name="Chen Y."/>
            <person name="Shah S."/>
            <person name="Dougan E. K."/>
            <person name="Thang M."/>
            <person name="Chan C."/>
        </authorList>
    </citation>
    <scope>NUCLEOTIDE SEQUENCE</scope>
</reference>
<name>A0AA36HQM7_9DINO</name>
<dbReference type="InterPro" id="IPR006652">
    <property type="entry name" value="Kelch_1"/>
</dbReference>